<dbReference type="RefSeq" id="WP_311664406.1">
    <property type="nucleotide sequence ID" value="NZ_JAVRHT010000029.1"/>
</dbReference>
<organism evidence="1 2">
    <name type="scientific">Rubrivirga litoralis</name>
    <dbReference type="NCBI Taxonomy" id="3075598"/>
    <lineage>
        <taxon>Bacteria</taxon>
        <taxon>Pseudomonadati</taxon>
        <taxon>Rhodothermota</taxon>
        <taxon>Rhodothermia</taxon>
        <taxon>Rhodothermales</taxon>
        <taxon>Rubricoccaceae</taxon>
        <taxon>Rubrivirga</taxon>
    </lineage>
</organism>
<proteinExistence type="predicted"/>
<sequence>MPERRGMIIKNVSEDPIDLQLQGRTVHLDAGDEKVVSAVEVRDAVLREALQVRRLAIVRPSTDEEAAGLDPA</sequence>
<comment type="caution">
    <text evidence="1">The sequence shown here is derived from an EMBL/GenBank/DDBJ whole genome shotgun (WGS) entry which is preliminary data.</text>
</comment>
<gene>
    <name evidence="1" type="ORF">RM540_12065</name>
</gene>
<dbReference type="EMBL" id="JAVRHT010000029">
    <property type="protein sequence ID" value="MDT0632486.1"/>
    <property type="molecule type" value="Genomic_DNA"/>
</dbReference>
<protein>
    <recommendedName>
        <fullName evidence="3">Flagellar protein FlbD</fullName>
    </recommendedName>
</protein>
<name>A0ABU3BT65_9BACT</name>
<keyword evidence="2" id="KW-1185">Reference proteome</keyword>
<evidence type="ECO:0000313" key="1">
    <source>
        <dbReference type="EMBL" id="MDT0632486.1"/>
    </source>
</evidence>
<evidence type="ECO:0000313" key="2">
    <source>
        <dbReference type="Proteomes" id="UP001267426"/>
    </source>
</evidence>
<accession>A0ABU3BT65</accession>
<evidence type="ECO:0008006" key="3">
    <source>
        <dbReference type="Google" id="ProtNLM"/>
    </source>
</evidence>
<dbReference type="Proteomes" id="UP001267426">
    <property type="component" value="Unassembled WGS sequence"/>
</dbReference>
<reference evidence="1 2" key="1">
    <citation type="submission" date="2023-09" db="EMBL/GenBank/DDBJ databases">
        <authorList>
            <person name="Rey-Velasco X."/>
        </authorList>
    </citation>
    <scope>NUCLEOTIDE SEQUENCE [LARGE SCALE GENOMIC DNA]</scope>
    <source>
        <strain evidence="1 2">F394</strain>
    </source>
</reference>